<feature type="region of interest" description="Disordered" evidence="1">
    <location>
        <begin position="1"/>
        <end position="35"/>
    </location>
</feature>
<keyword evidence="2" id="KW-0472">Membrane</keyword>
<protein>
    <submittedName>
        <fullName evidence="4">Histidine kinase</fullName>
    </submittedName>
</protein>
<gene>
    <name evidence="4" type="ORF">GCM10023186_19130</name>
</gene>
<dbReference type="PANTHER" id="PTHR34220:SF7">
    <property type="entry name" value="SENSOR HISTIDINE KINASE YPDA"/>
    <property type="match status" value="1"/>
</dbReference>
<dbReference type="Pfam" id="PF06580">
    <property type="entry name" value="His_kinase"/>
    <property type="match status" value="1"/>
</dbReference>
<feature type="transmembrane region" description="Helical" evidence="2">
    <location>
        <begin position="160"/>
        <end position="177"/>
    </location>
</feature>
<sequence>MSSELLTPPPPAVEPRLPPAAKARFGRPTAPPPAAAWAAEPPARLTGRELAAMGGFYVLFGVFYAATIAYTAQDFQQPNAFPAYLRQVLLFDYPLKALWTLPVWWLVFRSPLDRASWPLKLLAHMVLGPLWVWAWFVTYYGLMQHLGEGTMRGNGRAWDVYIPALFYGVQFGVLHVARFTRQLQQRTFLEQQLREQAHRSQLAALKAQINPHFLFNTLNSISASVPVELEETRSLIVRLAHTFRFALEASCHERLPLADELAFLRSYLELEQARFGDRLQVRFAVEEKLLPVLVPPMLLQPLIENAVRHGLAPVVQGGTLTVQARPEGATAIRFIVTDTGAGLPANGPRPADLLAAHGIGLGNTHARLQALGSPGLHLQAVQPHGLQVSFVLPLDFPLA</sequence>
<reference evidence="5" key="1">
    <citation type="journal article" date="2019" name="Int. J. Syst. Evol. Microbiol.">
        <title>The Global Catalogue of Microorganisms (GCM) 10K type strain sequencing project: providing services to taxonomists for standard genome sequencing and annotation.</title>
        <authorList>
            <consortium name="The Broad Institute Genomics Platform"/>
            <consortium name="The Broad Institute Genome Sequencing Center for Infectious Disease"/>
            <person name="Wu L."/>
            <person name="Ma J."/>
        </authorList>
    </citation>
    <scope>NUCLEOTIDE SEQUENCE [LARGE SCALE GENOMIC DNA]</scope>
    <source>
        <strain evidence="5">JCM 17924</strain>
    </source>
</reference>
<dbReference type="SUPFAM" id="SSF55874">
    <property type="entry name" value="ATPase domain of HSP90 chaperone/DNA topoisomerase II/histidine kinase"/>
    <property type="match status" value="1"/>
</dbReference>
<dbReference type="EMBL" id="BAABHA010000004">
    <property type="protein sequence ID" value="GAA4380541.1"/>
    <property type="molecule type" value="Genomic_DNA"/>
</dbReference>
<dbReference type="RefSeq" id="WP_345223622.1">
    <property type="nucleotide sequence ID" value="NZ_BAABHA010000004.1"/>
</dbReference>
<dbReference type="Gene3D" id="3.30.565.10">
    <property type="entry name" value="Histidine kinase-like ATPase, C-terminal domain"/>
    <property type="match status" value="1"/>
</dbReference>
<comment type="caution">
    <text evidence="4">The sequence shown here is derived from an EMBL/GenBank/DDBJ whole genome shotgun (WGS) entry which is preliminary data.</text>
</comment>
<evidence type="ECO:0000313" key="5">
    <source>
        <dbReference type="Proteomes" id="UP001500454"/>
    </source>
</evidence>
<keyword evidence="2" id="KW-0812">Transmembrane</keyword>
<name>A0ABP8IYN8_9BACT</name>
<organism evidence="4 5">
    <name type="scientific">Hymenobacter koreensis</name>
    <dbReference type="NCBI Taxonomy" id="1084523"/>
    <lineage>
        <taxon>Bacteria</taxon>
        <taxon>Pseudomonadati</taxon>
        <taxon>Bacteroidota</taxon>
        <taxon>Cytophagia</taxon>
        <taxon>Cytophagales</taxon>
        <taxon>Hymenobacteraceae</taxon>
        <taxon>Hymenobacter</taxon>
    </lineage>
</organism>
<keyword evidence="4" id="KW-0808">Transferase</keyword>
<feature type="domain" description="Signal transduction histidine kinase internal region" evidence="3">
    <location>
        <begin position="201"/>
        <end position="279"/>
    </location>
</feature>
<accession>A0ABP8IYN8</accession>
<evidence type="ECO:0000256" key="1">
    <source>
        <dbReference type="SAM" id="MobiDB-lite"/>
    </source>
</evidence>
<dbReference type="InterPro" id="IPR050640">
    <property type="entry name" value="Bact_2-comp_sensor_kinase"/>
</dbReference>
<evidence type="ECO:0000256" key="2">
    <source>
        <dbReference type="SAM" id="Phobius"/>
    </source>
</evidence>
<keyword evidence="4" id="KW-0418">Kinase</keyword>
<feature type="transmembrane region" description="Helical" evidence="2">
    <location>
        <begin position="84"/>
        <end position="107"/>
    </location>
</feature>
<keyword evidence="5" id="KW-1185">Reference proteome</keyword>
<dbReference type="InterPro" id="IPR036890">
    <property type="entry name" value="HATPase_C_sf"/>
</dbReference>
<feature type="transmembrane region" description="Helical" evidence="2">
    <location>
        <begin position="50"/>
        <end position="72"/>
    </location>
</feature>
<evidence type="ECO:0000313" key="4">
    <source>
        <dbReference type="EMBL" id="GAA4380541.1"/>
    </source>
</evidence>
<keyword evidence="2" id="KW-1133">Transmembrane helix</keyword>
<feature type="transmembrane region" description="Helical" evidence="2">
    <location>
        <begin position="119"/>
        <end position="140"/>
    </location>
</feature>
<feature type="compositionally biased region" description="Pro residues" evidence="1">
    <location>
        <begin position="7"/>
        <end position="18"/>
    </location>
</feature>
<evidence type="ECO:0000259" key="3">
    <source>
        <dbReference type="Pfam" id="PF06580"/>
    </source>
</evidence>
<dbReference type="InterPro" id="IPR010559">
    <property type="entry name" value="Sig_transdc_His_kin_internal"/>
</dbReference>
<dbReference type="PANTHER" id="PTHR34220">
    <property type="entry name" value="SENSOR HISTIDINE KINASE YPDA"/>
    <property type="match status" value="1"/>
</dbReference>
<proteinExistence type="predicted"/>
<dbReference type="Proteomes" id="UP001500454">
    <property type="component" value="Unassembled WGS sequence"/>
</dbReference>
<dbReference type="GO" id="GO:0016301">
    <property type="term" value="F:kinase activity"/>
    <property type="evidence" value="ECO:0007669"/>
    <property type="project" value="UniProtKB-KW"/>
</dbReference>